<keyword evidence="1" id="KW-0472">Membrane</keyword>
<gene>
    <name evidence="2" type="ORF">SDC9_87356</name>
</gene>
<dbReference type="AlphaFoldDB" id="A0A644ZK60"/>
<evidence type="ECO:0000256" key="1">
    <source>
        <dbReference type="SAM" id="Phobius"/>
    </source>
</evidence>
<evidence type="ECO:0000313" key="2">
    <source>
        <dbReference type="EMBL" id="MPM40708.1"/>
    </source>
</evidence>
<protein>
    <submittedName>
        <fullName evidence="2">Uncharacterized protein</fullName>
    </submittedName>
</protein>
<feature type="transmembrane region" description="Helical" evidence="1">
    <location>
        <begin position="55"/>
        <end position="81"/>
    </location>
</feature>
<dbReference type="EMBL" id="VSSQ01009099">
    <property type="protein sequence ID" value="MPM40708.1"/>
    <property type="molecule type" value="Genomic_DNA"/>
</dbReference>
<organism evidence="2">
    <name type="scientific">bioreactor metagenome</name>
    <dbReference type="NCBI Taxonomy" id="1076179"/>
    <lineage>
        <taxon>unclassified sequences</taxon>
        <taxon>metagenomes</taxon>
        <taxon>ecological metagenomes</taxon>
    </lineage>
</organism>
<accession>A0A644ZK60</accession>
<feature type="transmembrane region" description="Helical" evidence="1">
    <location>
        <begin position="31"/>
        <end position="49"/>
    </location>
</feature>
<comment type="caution">
    <text evidence="2">The sequence shown here is derived from an EMBL/GenBank/DDBJ whole genome shotgun (WGS) entry which is preliminary data.</text>
</comment>
<name>A0A644ZK60_9ZZZZ</name>
<sequence>MIIGVILSVVSSFFLYNILGIGIGDINCINICFLALFVLFQGVLWYIAINKYFTINLLISFIKEPFINVLLIIFVILVVILKL</sequence>
<proteinExistence type="predicted"/>
<keyword evidence="1" id="KW-1133">Transmembrane helix</keyword>
<reference evidence="2" key="1">
    <citation type="submission" date="2019-08" db="EMBL/GenBank/DDBJ databases">
        <authorList>
            <person name="Kucharzyk K."/>
            <person name="Murdoch R.W."/>
            <person name="Higgins S."/>
            <person name="Loffler F."/>
        </authorList>
    </citation>
    <scope>NUCLEOTIDE SEQUENCE</scope>
</reference>
<feature type="transmembrane region" description="Helical" evidence="1">
    <location>
        <begin position="6"/>
        <end position="24"/>
    </location>
</feature>
<keyword evidence="1" id="KW-0812">Transmembrane</keyword>